<dbReference type="InterPro" id="IPR037185">
    <property type="entry name" value="EmrE-like"/>
</dbReference>
<evidence type="ECO:0000256" key="6">
    <source>
        <dbReference type="RuleBase" id="RU363077"/>
    </source>
</evidence>
<protein>
    <recommendedName>
        <fullName evidence="6">WAT1-related protein</fullName>
    </recommendedName>
</protein>
<dbReference type="SUPFAM" id="SSF103481">
    <property type="entry name" value="Multidrug resistance efflux transporter EmrE"/>
    <property type="match status" value="2"/>
</dbReference>
<evidence type="ECO:0000256" key="5">
    <source>
        <dbReference type="ARBA" id="ARBA00023136"/>
    </source>
</evidence>
<proteinExistence type="inferred from homology"/>
<evidence type="ECO:0000256" key="2">
    <source>
        <dbReference type="ARBA" id="ARBA00007635"/>
    </source>
</evidence>
<evidence type="ECO:0000256" key="3">
    <source>
        <dbReference type="ARBA" id="ARBA00022692"/>
    </source>
</evidence>
<feature type="transmembrane region" description="Helical" evidence="6">
    <location>
        <begin position="139"/>
        <end position="157"/>
    </location>
</feature>
<feature type="transmembrane region" description="Helical" evidence="6">
    <location>
        <begin position="183"/>
        <end position="203"/>
    </location>
</feature>
<organism evidence="8">
    <name type="scientific">Musa acuminata subsp. malaccensis</name>
    <name type="common">Wild banana</name>
    <name type="synonym">Musa malaccensis</name>
    <dbReference type="NCBI Taxonomy" id="214687"/>
    <lineage>
        <taxon>Eukaryota</taxon>
        <taxon>Viridiplantae</taxon>
        <taxon>Streptophyta</taxon>
        <taxon>Embryophyta</taxon>
        <taxon>Tracheophyta</taxon>
        <taxon>Spermatophyta</taxon>
        <taxon>Magnoliopsida</taxon>
        <taxon>Liliopsida</taxon>
        <taxon>Zingiberales</taxon>
        <taxon>Musaceae</taxon>
        <taxon>Musa</taxon>
    </lineage>
</organism>
<feature type="transmembrane region" description="Helical" evidence="6">
    <location>
        <begin position="12"/>
        <end position="33"/>
    </location>
</feature>
<reference evidence="8" key="1">
    <citation type="submission" date="2021-03" db="EMBL/GenBank/DDBJ databases">
        <authorList>
            <consortium name="Genoscope - CEA"/>
            <person name="William W."/>
        </authorList>
    </citation>
    <scope>NUCLEOTIDE SEQUENCE</scope>
    <source>
        <strain evidence="8">Doubled-haploid Pahang</strain>
    </source>
</reference>
<dbReference type="GO" id="GO:0016020">
    <property type="term" value="C:membrane"/>
    <property type="evidence" value="ECO:0007669"/>
    <property type="project" value="UniProtKB-SubCell"/>
</dbReference>
<feature type="transmembrane region" description="Helical" evidence="6">
    <location>
        <begin position="215"/>
        <end position="236"/>
    </location>
</feature>
<evidence type="ECO:0000259" key="7">
    <source>
        <dbReference type="Pfam" id="PF00892"/>
    </source>
</evidence>
<evidence type="ECO:0000256" key="4">
    <source>
        <dbReference type="ARBA" id="ARBA00022989"/>
    </source>
</evidence>
<evidence type="ECO:0000256" key="1">
    <source>
        <dbReference type="ARBA" id="ARBA00004141"/>
    </source>
</evidence>
<sequence>MGDSLLAECKPGLAMVVSQCIYAAMALSAKAAFARGMSPMVFSVYRQATAALVLAPLNITARRSGKKNLIGLGLTAFFLVFVSSLVGATINQYFYYTGLSLSSSSMAMAMSNLTPAITFVIAASVGLEKVEVRSMRSMAKVFGTVTCVGGAVSMAFFKGPRLLNMEMEFHKLATLFHSASKNWIVGSLLLMGSSCCWSLWLVLQVPICRTYLDPLSLSIWMCVFSTFLSAALTFFLEPDISVWKIHSTLELSSCLFAGVFGSGVTFYLQSWTISLKGPLYSAMFNPLGTVITTISACLVLHEQLHIGSLVAAVAVVGGLYIVLWGKAKDIDPKSSCSNSQLPCVSERMTVVVDPGLRDSVYDLQKPLLGESLGTQDNQMEN</sequence>
<dbReference type="AlphaFoldDB" id="A0A8D7FI77"/>
<feature type="transmembrane region" description="Helical" evidence="6">
    <location>
        <begin position="248"/>
        <end position="268"/>
    </location>
</feature>
<dbReference type="PANTHER" id="PTHR31218">
    <property type="entry name" value="WAT1-RELATED PROTEIN"/>
    <property type="match status" value="1"/>
</dbReference>
<feature type="transmembrane region" description="Helical" evidence="6">
    <location>
        <begin position="106"/>
        <end position="127"/>
    </location>
</feature>
<dbReference type="Pfam" id="PF00892">
    <property type="entry name" value="EamA"/>
    <property type="match status" value="2"/>
</dbReference>
<evidence type="ECO:0000313" key="8">
    <source>
        <dbReference type="EMBL" id="CAG1856750.1"/>
    </source>
</evidence>
<gene>
    <name evidence="8" type="ORF">GSMUA_38880.1</name>
</gene>
<comment type="subcellular location">
    <subcellularLocation>
        <location evidence="1 6">Membrane</location>
        <topology evidence="1 6">Multi-pass membrane protein</topology>
    </subcellularLocation>
</comment>
<keyword evidence="3 6" id="KW-0812">Transmembrane</keyword>
<feature type="transmembrane region" description="Helical" evidence="6">
    <location>
        <begin position="280"/>
        <end position="301"/>
    </location>
</feature>
<name>A0A8D7FI77_MUSAM</name>
<keyword evidence="4 6" id="KW-1133">Transmembrane helix</keyword>
<keyword evidence="5 6" id="KW-0472">Membrane</keyword>
<dbReference type="GO" id="GO:0022857">
    <property type="term" value="F:transmembrane transporter activity"/>
    <property type="evidence" value="ECO:0007669"/>
    <property type="project" value="InterPro"/>
</dbReference>
<feature type="transmembrane region" description="Helical" evidence="6">
    <location>
        <begin position="307"/>
        <end position="325"/>
    </location>
</feature>
<comment type="similarity">
    <text evidence="2 6">Belongs to the drug/metabolite transporter (DMT) superfamily. Plant drug/metabolite exporter (P-DME) (TC 2.A.7.4) family.</text>
</comment>
<dbReference type="EMBL" id="HG996473">
    <property type="protein sequence ID" value="CAG1856750.1"/>
    <property type="molecule type" value="Genomic_DNA"/>
</dbReference>
<dbReference type="InterPro" id="IPR000620">
    <property type="entry name" value="EamA_dom"/>
</dbReference>
<feature type="domain" description="EamA" evidence="7">
    <location>
        <begin position="13"/>
        <end position="142"/>
    </location>
</feature>
<feature type="transmembrane region" description="Helical" evidence="6">
    <location>
        <begin position="69"/>
        <end position="94"/>
    </location>
</feature>
<accession>A0A8D7FI77</accession>
<feature type="domain" description="EamA" evidence="7">
    <location>
        <begin position="186"/>
        <end position="323"/>
    </location>
</feature>
<dbReference type="InterPro" id="IPR030184">
    <property type="entry name" value="WAT1-related"/>
</dbReference>